<protein>
    <recommendedName>
        <fullName evidence="3">Small ribosomal subunit protein bS16</fullName>
    </recommendedName>
</protein>
<dbReference type="GO" id="GO:0006412">
    <property type="term" value="P:translation"/>
    <property type="evidence" value="ECO:0007669"/>
    <property type="project" value="UniProtKB-UniRule"/>
</dbReference>
<proteinExistence type="inferred from homology"/>
<reference evidence="4" key="2">
    <citation type="journal article" date="2021" name="Microbiome">
        <title>Successional dynamics and alternative stable states in a saline activated sludge microbial community over 9 years.</title>
        <authorList>
            <person name="Wang Y."/>
            <person name="Ye J."/>
            <person name="Ju F."/>
            <person name="Liu L."/>
            <person name="Boyd J.A."/>
            <person name="Deng Y."/>
            <person name="Parks D.H."/>
            <person name="Jiang X."/>
            <person name="Yin X."/>
            <person name="Woodcroft B.J."/>
            <person name="Tyson G.W."/>
            <person name="Hugenholtz P."/>
            <person name="Polz M.F."/>
            <person name="Zhang T."/>
        </authorList>
    </citation>
    <scope>NUCLEOTIDE SEQUENCE</scope>
    <source>
        <strain evidence="4">HKST-UBA79</strain>
    </source>
</reference>
<evidence type="ECO:0000256" key="2">
    <source>
        <dbReference type="ARBA" id="ARBA00023274"/>
    </source>
</evidence>
<sequence length="99" mass="10771">MSVTVRLVRIGKKFAPSFKVVAANTRGKRNGKYLDVLGHYNPSTKPADLNIDADKLAEWKAKGAIVSKSVAELETGTYKFKPYRGKKGAASDAAKESEK</sequence>
<gene>
    <name evidence="3 4" type="primary">rpsP</name>
    <name evidence="4" type="ORF">KC980_02175</name>
</gene>
<dbReference type="EMBL" id="JAGQNX010000061">
    <property type="protein sequence ID" value="MCA9308296.1"/>
    <property type="molecule type" value="Genomic_DNA"/>
</dbReference>
<keyword evidence="1 3" id="KW-0689">Ribosomal protein</keyword>
<dbReference type="GO" id="GO:0015935">
    <property type="term" value="C:small ribosomal subunit"/>
    <property type="evidence" value="ECO:0007669"/>
    <property type="project" value="TreeGrafter"/>
</dbReference>
<dbReference type="GO" id="GO:0003735">
    <property type="term" value="F:structural constituent of ribosome"/>
    <property type="evidence" value="ECO:0007669"/>
    <property type="project" value="InterPro"/>
</dbReference>
<dbReference type="Proteomes" id="UP000740557">
    <property type="component" value="Unassembled WGS sequence"/>
</dbReference>
<evidence type="ECO:0000313" key="5">
    <source>
        <dbReference type="Proteomes" id="UP000740557"/>
    </source>
</evidence>
<name>A0A955J1Y1_UNCKA</name>
<evidence type="ECO:0000256" key="1">
    <source>
        <dbReference type="ARBA" id="ARBA00022980"/>
    </source>
</evidence>
<dbReference type="PANTHER" id="PTHR12919:SF20">
    <property type="entry name" value="SMALL RIBOSOMAL SUBUNIT PROTEIN BS16M"/>
    <property type="match status" value="1"/>
</dbReference>
<dbReference type="PANTHER" id="PTHR12919">
    <property type="entry name" value="30S RIBOSOMAL PROTEIN S16"/>
    <property type="match status" value="1"/>
</dbReference>
<comment type="similarity">
    <text evidence="3">Belongs to the bacterial ribosomal protein bS16 family.</text>
</comment>
<evidence type="ECO:0000256" key="3">
    <source>
        <dbReference type="HAMAP-Rule" id="MF_00385"/>
    </source>
</evidence>
<dbReference type="Pfam" id="PF00886">
    <property type="entry name" value="Ribosomal_S16"/>
    <property type="match status" value="1"/>
</dbReference>
<dbReference type="InterPro" id="IPR000307">
    <property type="entry name" value="Ribosomal_bS16"/>
</dbReference>
<evidence type="ECO:0000313" key="4">
    <source>
        <dbReference type="EMBL" id="MCA9308296.1"/>
    </source>
</evidence>
<dbReference type="GO" id="GO:0005737">
    <property type="term" value="C:cytoplasm"/>
    <property type="evidence" value="ECO:0007669"/>
    <property type="project" value="UniProtKB-ARBA"/>
</dbReference>
<reference evidence="4" key="1">
    <citation type="submission" date="2020-04" db="EMBL/GenBank/DDBJ databases">
        <authorList>
            <person name="Zhang T."/>
        </authorList>
    </citation>
    <scope>NUCLEOTIDE SEQUENCE</scope>
    <source>
        <strain evidence="4">HKST-UBA79</strain>
    </source>
</reference>
<dbReference type="AlphaFoldDB" id="A0A955J1Y1"/>
<accession>A0A955J1Y1</accession>
<dbReference type="Gene3D" id="3.30.1320.10">
    <property type="match status" value="1"/>
</dbReference>
<dbReference type="HAMAP" id="MF_00385">
    <property type="entry name" value="Ribosomal_bS16"/>
    <property type="match status" value="1"/>
</dbReference>
<dbReference type="SUPFAM" id="SSF54565">
    <property type="entry name" value="Ribosomal protein S16"/>
    <property type="match status" value="1"/>
</dbReference>
<keyword evidence="2 3" id="KW-0687">Ribonucleoprotein</keyword>
<dbReference type="InterPro" id="IPR023803">
    <property type="entry name" value="Ribosomal_bS16_dom_sf"/>
</dbReference>
<comment type="caution">
    <text evidence="4">The sequence shown here is derived from an EMBL/GenBank/DDBJ whole genome shotgun (WGS) entry which is preliminary data.</text>
</comment>
<dbReference type="NCBIfam" id="TIGR00002">
    <property type="entry name" value="S16"/>
    <property type="match status" value="1"/>
</dbReference>
<organism evidence="4 5">
    <name type="scientific">candidate division WWE3 bacterium</name>
    <dbReference type="NCBI Taxonomy" id="2053526"/>
    <lineage>
        <taxon>Bacteria</taxon>
        <taxon>Katanobacteria</taxon>
    </lineage>
</organism>